<reference evidence="1" key="1">
    <citation type="submission" date="2018-01" db="EMBL/GenBank/DDBJ databases">
        <title>An insight into the sialome of Amazonian anophelines.</title>
        <authorList>
            <person name="Ribeiro J.M."/>
            <person name="Scarpassa V."/>
            <person name="Calvo E."/>
        </authorList>
    </citation>
    <scope>NUCLEOTIDE SEQUENCE</scope>
</reference>
<organism evidence="1">
    <name type="scientific">Anopheles darlingi</name>
    <name type="common">Mosquito</name>
    <dbReference type="NCBI Taxonomy" id="43151"/>
    <lineage>
        <taxon>Eukaryota</taxon>
        <taxon>Metazoa</taxon>
        <taxon>Ecdysozoa</taxon>
        <taxon>Arthropoda</taxon>
        <taxon>Hexapoda</taxon>
        <taxon>Insecta</taxon>
        <taxon>Pterygota</taxon>
        <taxon>Neoptera</taxon>
        <taxon>Endopterygota</taxon>
        <taxon>Diptera</taxon>
        <taxon>Nematocera</taxon>
        <taxon>Culicoidea</taxon>
        <taxon>Culicidae</taxon>
        <taxon>Anophelinae</taxon>
        <taxon>Anopheles</taxon>
    </lineage>
</organism>
<proteinExistence type="predicted"/>
<protein>
    <submittedName>
        <fullName evidence="1">Putative secreted protein</fullName>
    </submittedName>
</protein>
<sequence length="183" mass="20388">MLELATVAMLLVETITNTSTVQPVVVLSGSQADGRTWQVVVHERRQQRWQEEVRCTINNMVKVFESTVIHVAISNNITMVPVVTPTHATTPKITVRFPARQAVAIMPVSSNISTRRQQVASFLVVVVHGMVVPSRTTIMRYIIIIKVVVLETLVEEAEIITTIITTTLANQWVAVHDLPDRIS</sequence>
<evidence type="ECO:0000313" key="1">
    <source>
        <dbReference type="EMBL" id="MBW72362.1"/>
    </source>
</evidence>
<dbReference type="AlphaFoldDB" id="A0A2M4D458"/>
<name>A0A2M4D458_ANODA</name>
<accession>A0A2M4D458</accession>
<dbReference type="EMBL" id="GGFL01008184">
    <property type="protein sequence ID" value="MBW72362.1"/>
    <property type="molecule type" value="Transcribed_RNA"/>
</dbReference>